<protein>
    <submittedName>
        <fullName evidence="3">NAD-dependent epimerase/dehydratase</fullName>
    </submittedName>
</protein>
<accession>A0A0G0F7Y6</accession>
<reference evidence="3 4" key="1">
    <citation type="journal article" date="2015" name="Nature">
        <title>rRNA introns, odd ribosomes, and small enigmatic genomes across a large radiation of phyla.</title>
        <authorList>
            <person name="Brown C.T."/>
            <person name="Hug L.A."/>
            <person name="Thomas B.C."/>
            <person name="Sharon I."/>
            <person name="Castelle C.J."/>
            <person name="Singh A."/>
            <person name="Wilkins M.J."/>
            <person name="Williams K.H."/>
            <person name="Banfield J.F."/>
        </authorList>
    </citation>
    <scope>NUCLEOTIDE SEQUENCE [LARGE SCALE GENOMIC DNA]</scope>
</reference>
<comment type="similarity">
    <text evidence="1">Belongs to the NAD(P)-dependent epimerase/dehydratase family.</text>
</comment>
<sequence>MRILITGGAGFIGSHITKLLLNEGHEVMVFDNSAGNLERLENVIASVAKQSSSELEIAASPASWRTPRNDNSGMTLLHGDLKDSEALEKALGGVDAVIHMASLIEVSESVKYPLKFAENNIMGSINLLEAMKEKGVKRIIFSSSATVYGEPKTLPLTEGMPLDSANPYAASKIAVEQFLSAYHKNHGFDVTILRYFNPYGPGEEHEPETHAIPNFIKNGLDKKPVPLYWKGEQTRDFIYIEDLAKAHTVVLDQSGFNIFNVGTEQGVRIIDVINKLSDILGYTLEVEDLGDRPGDVRSNYASSQKLKESTGWSAQTDLNEGLRKTVEWFKSRENF</sequence>
<name>A0A0G0F7Y6_9BACT</name>
<feature type="domain" description="NAD-dependent epimerase/dehydratase" evidence="2">
    <location>
        <begin position="3"/>
        <end position="262"/>
    </location>
</feature>
<organism evidence="3 4">
    <name type="scientific">Candidatus Daviesbacteria bacterium GW2011_GWA1_36_8</name>
    <dbReference type="NCBI Taxonomy" id="1618417"/>
    <lineage>
        <taxon>Bacteria</taxon>
        <taxon>Candidatus Daviesiibacteriota</taxon>
    </lineage>
</organism>
<comment type="caution">
    <text evidence="3">The sequence shown here is derived from an EMBL/GenBank/DDBJ whole genome shotgun (WGS) entry which is preliminary data.</text>
</comment>
<dbReference type="PRINTS" id="PR01713">
    <property type="entry name" value="NUCEPIMERASE"/>
</dbReference>
<dbReference type="AlphaFoldDB" id="A0A0G0F7Y6"/>
<evidence type="ECO:0000259" key="2">
    <source>
        <dbReference type="Pfam" id="PF01370"/>
    </source>
</evidence>
<gene>
    <name evidence="3" type="ORF">US28_C0040G0003</name>
</gene>
<dbReference type="Pfam" id="PF01370">
    <property type="entry name" value="Epimerase"/>
    <property type="match status" value="1"/>
</dbReference>
<evidence type="ECO:0000313" key="4">
    <source>
        <dbReference type="Proteomes" id="UP000034448"/>
    </source>
</evidence>
<dbReference type="EMBL" id="LBSJ01000040">
    <property type="protein sequence ID" value="KKQ14062.1"/>
    <property type="molecule type" value="Genomic_DNA"/>
</dbReference>
<dbReference type="Gene3D" id="3.40.50.720">
    <property type="entry name" value="NAD(P)-binding Rossmann-like Domain"/>
    <property type="match status" value="1"/>
</dbReference>
<dbReference type="Proteomes" id="UP000034448">
    <property type="component" value="Unassembled WGS sequence"/>
</dbReference>
<dbReference type="PATRIC" id="fig|1618417.4.peg.1125"/>
<evidence type="ECO:0000256" key="1">
    <source>
        <dbReference type="ARBA" id="ARBA00007637"/>
    </source>
</evidence>
<dbReference type="PANTHER" id="PTHR43000">
    <property type="entry name" value="DTDP-D-GLUCOSE 4,6-DEHYDRATASE-RELATED"/>
    <property type="match status" value="1"/>
</dbReference>
<dbReference type="InterPro" id="IPR001509">
    <property type="entry name" value="Epimerase_deHydtase"/>
</dbReference>
<evidence type="ECO:0000313" key="3">
    <source>
        <dbReference type="EMBL" id="KKQ14062.1"/>
    </source>
</evidence>
<proteinExistence type="inferred from homology"/>
<dbReference type="SUPFAM" id="SSF51735">
    <property type="entry name" value="NAD(P)-binding Rossmann-fold domains"/>
    <property type="match status" value="1"/>
</dbReference>
<dbReference type="InterPro" id="IPR036291">
    <property type="entry name" value="NAD(P)-bd_dom_sf"/>
</dbReference>